<protein>
    <submittedName>
        <fullName evidence="1">Uncharacterized protein</fullName>
    </submittedName>
</protein>
<accession>A0A1F6MVS8</accession>
<evidence type="ECO:0000313" key="2">
    <source>
        <dbReference type="Proteomes" id="UP000178347"/>
    </source>
</evidence>
<comment type="caution">
    <text evidence="1">The sequence shown here is derived from an EMBL/GenBank/DDBJ whole genome shotgun (WGS) entry which is preliminary data.</text>
</comment>
<sequence length="66" mass="7464">MFAKANGKKLAAHIRAPPAVAGADFRLFGRKVLWLWENPWAIVAENPPFTVMSRTYEKVRTFFKGG</sequence>
<evidence type="ECO:0000313" key="1">
    <source>
        <dbReference type="EMBL" id="OGH75769.1"/>
    </source>
</evidence>
<dbReference type="AlphaFoldDB" id="A0A1F6MVS8"/>
<name>A0A1F6MVS8_9BACT</name>
<reference evidence="1 2" key="1">
    <citation type="journal article" date="2016" name="Nat. Commun.">
        <title>Thousands of microbial genomes shed light on interconnected biogeochemical processes in an aquifer system.</title>
        <authorList>
            <person name="Anantharaman K."/>
            <person name="Brown C.T."/>
            <person name="Hug L.A."/>
            <person name="Sharon I."/>
            <person name="Castelle C.J."/>
            <person name="Probst A.J."/>
            <person name="Thomas B.C."/>
            <person name="Singh A."/>
            <person name="Wilkins M.J."/>
            <person name="Karaoz U."/>
            <person name="Brodie E.L."/>
            <person name="Williams K.H."/>
            <person name="Hubbard S.S."/>
            <person name="Banfield J.F."/>
        </authorList>
    </citation>
    <scope>NUCLEOTIDE SEQUENCE [LARGE SCALE GENOMIC DNA]</scope>
</reference>
<organism evidence="1 2">
    <name type="scientific">Candidatus Magasanikbacteria bacterium RIFCSPLOWO2_12_FULL_43_12</name>
    <dbReference type="NCBI Taxonomy" id="1798692"/>
    <lineage>
        <taxon>Bacteria</taxon>
        <taxon>Candidatus Magasanikiibacteriota</taxon>
    </lineage>
</organism>
<dbReference type="Proteomes" id="UP000178347">
    <property type="component" value="Unassembled WGS sequence"/>
</dbReference>
<proteinExistence type="predicted"/>
<gene>
    <name evidence="1" type="ORF">A3G00_04545</name>
</gene>
<dbReference type="EMBL" id="MFQN01000002">
    <property type="protein sequence ID" value="OGH75769.1"/>
    <property type="molecule type" value="Genomic_DNA"/>
</dbReference>